<dbReference type="PROSITE" id="PS00455">
    <property type="entry name" value="AMP_BINDING"/>
    <property type="match status" value="1"/>
</dbReference>
<evidence type="ECO:0000313" key="10">
    <source>
        <dbReference type="EnsemblMetazoa" id="XP_050504298.1"/>
    </source>
</evidence>
<evidence type="ECO:0000256" key="2">
    <source>
        <dbReference type="ARBA" id="ARBA00022598"/>
    </source>
</evidence>
<comment type="catalytic activity">
    <reaction evidence="6">
        <text>octanoate + ATP + CoA = octanoyl-CoA + AMP + diphosphate</text>
        <dbReference type="Rhea" id="RHEA:33631"/>
        <dbReference type="ChEBI" id="CHEBI:25646"/>
        <dbReference type="ChEBI" id="CHEBI:30616"/>
        <dbReference type="ChEBI" id="CHEBI:33019"/>
        <dbReference type="ChEBI" id="CHEBI:57287"/>
        <dbReference type="ChEBI" id="CHEBI:57386"/>
        <dbReference type="ChEBI" id="CHEBI:456215"/>
    </reaction>
</comment>
<dbReference type="Gene3D" id="3.40.50.12780">
    <property type="entry name" value="N-terminal domain of ligase-like"/>
    <property type="match status" value="1"/>
</dbReference>
<dbReference type="EnsemblMetazoa" id="XM_050648341.1">
    <property type="protein sequence ID" value="XP_050504298.1"/>
    <property type="gene ID" value="LOC126883099"/>
</dbReference>
<dbReference type="Pfam" id="PF00501">
    <property type="entry name" value="AMP-binding"/>
    <property type="match status" value="1"/>
</dbReference>
<evidence type="ECO:0000256" key="4">
    <source>
        <dbReference type="ARBA" id="ARBA00039009"/>
    </source>
</evidence>
<protein>
    <recommendedName>
        <fullName evidence="5">Medium-chain acyl-CoA ligase ACSF2, mitochondrial</fullName>
        <ecNumber evidence="4">6.2.1.2</ecNumber>
    </recommendedName>
</protein>
<dbReference type="SUPFAM" id="SSF56801">
    <property type="entry name" value="Acetyl-CoA synthetase-like"/>
    <property type="match status" value="1"/>
</dbReference>
<sequence length="586" mass="66142">MRRSLCTTVKLTKNVHVRKKGNHQEIRKLSTKPSYYHCVGEDPLSHLTLGQLSEKCSYSFGDRTAVVSCHQKKKLTFRSLLEEADRLAAGFLKLGFQKEDRIGIWAPNLVEWYIAFIACARGGFVMVSMNPFYQANEAENLIKQVKIKGLICGDVFRKQDYYHLLKSICPELEDSKPGKIYSDRVPSLRTVVHITEENKKGTFKFTDIQNMADEDTMLQIKNFQNKIKFDDPCNIQFTSGTTGMPKAPVQSHFNIVNNGYFSGKRVGLHQKHHTICLQNPLFHVFGTIATLTAAVNHGATIVLPNDTYNPEKNLSAIVQEGCTVIYGTPTMYVDLVSQQRKRNENMKAEIALCGGALCPPVLFKDMLDILKVKAVKSIYGLTETTASVFFSMDNENEYYSTQTVGKVHDHLEVKVVDSEGYLVPMGSPGELLVRGYTTMVGYFENEEKTKEVIDKNGWFKTGDQFILTEDGYGKVVGRIKDLIIRGGENIYPKEIEEFLITYPDIIEVQVVGVPHERLGEEVCAAVKTKSGNEITIEQLYEFCKGKLSTYKIPTQIKTLEKFPTTTSGKVQKNKIIEFFSKNKVFS</sequence>
<evidence type="ECO:0000256" key="6">
    <source>
        <dbReference type="ARBA" id="ARBA00047319"/>
    </source>
</evidence>
<dbReference type="RefSeq" id="XP_050504298.1">
    <property type="nucleotide sequence ID" value="XM_050648341.1"/>
</dbReference>
<evidence type="ECO:0000256" key="5">
    <source>
        <dbReference type="ARBA" id="ARBA00039638"/>
    </source>
</evidence>
<evidence type="ECO:0000256" key="3">
    <source>
        <dbReference type="ARBA" id="ARBA00037247"/>
    </source>
</evidence>
<organism evidence="10 11">
    <name type="scientific">Diabrotica virgifera virgifera</name>
    <name type="common">western corn rootworm</name>
    <dbReference type="NCBI Taxonomy" id="50390"/>
    <lineage>
        <taxon>Eukaryota</taxon>
        <taxon>Metazoa</taxon>
        <taxon>Ecdysozoa</taxon>
        <taxon>Arthropoda</taxon>
        <taxon>Hexapoda</taxon>
        <taxon>Insecta</taxon>
        <taxon>Pterygota</taxon>
        <taxon>Neoptera</taxon>
        <taxon>Endopterygota</taxon>
        <taxon>Coleoptera</taxon>
        <taxon>Polyphaga</taxon>
        <taxon>Cucujiformia</taxon>
        <taxon>Chrysomeloidea</taxon>
        <taxon>Chrysomelidae</taxon>
        <taxon>Galerucinae</taxon>
        <taxon>Diabroticina</taxon>
        <taxon>Diabroticites</taxon>
        <taxon>Diabrotica</taxon>
    </lineage>
</organism>
<accession>A0ABM5K281</accession>
<dbReference type="Pfam" id="PF13193">
    <property type="entry name" value="AMP-binding_C"/>
    <property type="match status" value="1"/>
</dbReference>
<keyword evidence="11" id="KW-1185">Reference proteome</keyword>
<evidence type="ECO:0000256" key="1">
    <source>
        <dbReference type="ARBA" id="ARBA00006432"/>
    </source>
</evidence>
<evidence type="ECO:0000313" key="11">
    <source>
        <dbReference type="Proteomes" id="UP001652700"/>
    </source>
</evidence>
<dbReference type="Gene3D" id="3.30.300.30">
    <property type="match status" value="1"/>
</dbReference>
<dbReference type="GeneID" id="126883099"/>
<evidence type="ECO:0000259" key="8">
    <source>
        <dbReference type="Pfam" id="PF00501"/>
    </source>
</evidence>
<keyword evidence="2" id="KW-0436">Ligase</keyword>
<dbReference type="EC" id="6.2.1.2" evidence="4"/>
<dbReference type="InterPro" id="IPR045851">
    <property type="entry name" value="AMP-bd_C_sf"/>
</dbReference>
<dbReference type="PANTHER" id="PTHR43201:SF5">
    <property type="entry name" value="MEDIUM-CHAIN ACYL-COA LIGASE ACSF2, MITOCHONDRIAL"/>
    <property type="match status" value="1"/>
</dbReference>
<comment type="similarity">
    <text evidence="1">Belongs to the ATP-dependent AMP-binding enzyme family.</text>
</comment>
<evidence type="ECO:0000256" key="7">
    <source>
        <dbReference type="ARBA" id="ARBA00048277"/>
    </source>
</evidence>
<dbReference type="Proteomes" id="UP001652700">
    <property type="component" value="Unplaced"/>
</dbReference>
<feature type="domain" description="AMP-dependent synthetase/ligase" evidence="8">
    <location>
        <begin position="59"/>
        <end position="443"/>
    </location>
</feature>
<comment type="catalytic activity">
    <reaction evidence="7">
        <text>a medium-chain fatty acid + ATP + CoA = a medium-chain fatty acyl-CoA + AMP + diphosphate</text>
        <dbReference type="Rhea" id="RHEA:48340"/>
        <dbReference type="ChEBI" id="CHEBI:30616"/>
        <dbReference type="ChEBI" id="CHEBI:33019"/>
        <dbReference type="ChEBI" id="CHEBI:57287"/>
        <dbReference type="ChEBI" id="CHEBI:59558"/>
        <dbReference type="ChEBI" id="CHEBI:90546"/>
        <dbReference type="ChEBI" id="CHEBI:456215"/>
        <dbReference type="EC" id="6.2.1.2"/>
    </reaction>
</comment>
<name>A0ABM5K281_DIAVI</name>
<comment type="function">
    <text evidence="3">Acyl-CoA synthases catalyze the initial reaction in fatty acid metabolism, by forming a thioester with CoA. Has some preference toward medium-chain substrates. Plays a role in adipocyte differentiation.</text>
</comment>
<dbReference type="InterPro" id="IPR000873">
    <property type="entry name" value="AMP-dep_synth/lig_dom"/>
</dbReference>
<evidence type="ECO:0000259" key="9">
    <source>
        <dbReference type="Pfam" id="PF13193"/>
    </source>
</evidence>
<feature type="domain" description="AMP-binding enzyme C-terminal" evidence="9">
    <location>
        <begin position="494"/>
        <end position="569"/>
    </location>
</feature>
<dbReference type="InterPro" id="IPR020845">
    <property type="entry name" value="AMP-binding_CS"/>
</dbReference>
<dbReference type="InterPro" id="IPR042099">
    <property type="entry name" value="ANL_N_sf"/>
</dbReference>
<dbReference type="PANTHER" id="PTHR43201">
    <property type="entry name" value="ACYL-COA SYNTHETASE"/>
    <property type="match status" value="1"/>
</dbReference>
<proteinExistence type="inferred from homology"/>
<reference evidence="10" key="1">
    <citation type="submission" date="2025-05" db="UniProtKB">
        <authorList>
            <consortium name="EnsemblMetazoa"/>
        </authorList>
    </citation>
    <scope>IDENTIFICATION</scope>
</reference>
<dbReference type="InterPro" id="IPR025110">
    <property type="entry name" value="AMP-bd_C"/>
</dbReference>